<proteinExistence type="predicted"/>
<evidence type="ECO:0000256" key="1">
    <source>
        <dbReference type="SAM" id="MobiDB-lite"/>
    </source>
</evidence>
<dbReference type="GO" id="GO:0005524">
    <property type="term" value="F:ATP binding"/>
    <property type="evidence" value="ECO:0007669"/>
    <property type="project" value="InterPro"/>
</dbReference>
<evidence type="ECO:0000313" key="4">
    <source>
        <dbReference type="Proteomes" id="UP001221757"/>
    </source>
</evidence>
<organism evidence="3 4">
    <name type="scientific">Mycena rosella</name>
    <name type="common">Pink bonnet</name>
    <name type="synonym">Agaricus rosellus</name>
    <dbReference type="NCBI Taxonomy" id="1033263"/>
    <lineage>
        <taxon>Eukaryota</taxon>
        <taxon>Fungi</taxon>
        <taxon>Dikarya</taxon>
        <taxon>Basidiomycota</taxon>
        <taxon>Agaricomycotina</taxon>
        <taxon>Agaricomycetes</taxon>
        <taxon>Agaricomycetidae</taxon>
        <taxon>Agaricales</taxon>
        <taxon>Marasmiineae</taxon>
        <taxon>Mycenaceae</taxon>
        <taxon>Mycena</taxon>
    </lineage>
</organism>
<name>A0AAD7CQC2_MYCRO</name>
<keyword evidence="4" id="KW-1185">Reference proteome</keyword>
<accession>A0AAD7CQC2</accession>
<dbReference type="Proteomes" id="UP001221757">
    <property type="component" value="Unassembled WGS sequence"/>
</dbReference>
<protein>
    <recommendedName>
        <fullName evidence="2">Protein kinase domain-containing protein</fullName>
    </recommendedName>
</protein>
<dbReference type="SUPFAM" id="SSF56112">
    <property type="entry name" value="Protein kinase-like (PK-like)"/>
    <property type="match status" value="1"/>
</dbReference>
<dbReference type="AlphaFoldDB" id="A0AAD7CQC2"/>
<evidence type="ECO:0000313" key="3">
    <source>
        <dbReference type="EMBL" id="KAJ7658076.1"/>
    </source>
</evidence>
<dbReference type="Gene3D" id="1.10.510.10">
    <property type="entry name" value="Transferase(Phosphotransferase) domain 1"/>
    <property type="match status" value="1"/>
</dbReference>
<feature type="domain" description="Protein kinase" evidence="2">
    <location>
        <begin position="26"/>
        <end position="316"/>
    </location>
</feature>
<gene>
    <name evidence="3" type="ORF">B0H17DRAFT_955399</name>
</gene>
<dbReference type="SMART" id="SM00220">
    <property type="entry name" value="S_TKc"/>
    <property type="match status" value="1"/>
</dbReference>
<comment type="caution">
    <text evidence="3">The sequence shown here is derived from an EMBL/GenBank/DDBJ whole genome shotgun (WGS) entry which is preliminary data.</text>
</comment>
<dbReference type="InterPro" id="IPR011009">
    <property type="entry name" value="Kinase-like_dom_sf"/>
</dbReference>
<reference evidence="3" key="1">
    <citation type="submission" date="2023-03" db="EMBL/GenBank/DDBJ databases">
        <title>Massive genome expansion in bonnet fungi (Mycena s.s.) driven by repeated elements and novel gene families across ecological guilds.</title>
        <authorList>
            <consortium name="Lawrence Berkeley National Laboratory"/>
            <person name="Harder C.B."/>
            <person name="Miyauchi S."/>
            <person name="Viragh M."/>
            <person name="Kuo A."/>
            <person name="Thoen E."/>
            <person name="Andreopoulos B."/>
            <person name="Lu D."/>
            <person name="Skrede I."/>
            <person name="Drula E."/>
            <person name="Henrissat B."/>
            <person name="Morin E."/>
            <person name="Kohler A."/>
            <person name="Barry K."/>
            <person name="LaButti K."/>
            <person name="Morin E."/>
            <person name="Salamov A."/>
            <person name="Lipzen A."/>
            <person name="Mereny Z."/>
            <person name="Hegedus B."/>
            <person name="Baldrian P."/>
            <person name="Stursova M."/>
            <person name="Weitz H."/>
            <person name="Taylor A."/>
            <person name="Grigoriev I.V."/>
            <person name="Nagy L.G."/>
            <person name="Martin F."/>
            <person name="Kauserud H."/>
        </authorList>
    </citation>
    <scope>NUCLEOTIDE SEQUENCE</scope>
    <source>
        <strain evidence="3">CBHHK067</strain>
    </source>
</reference>
<dbReference type="PROSITE" id="PS50011">
    <property type="entry name" value="PROTEIN_KINASE_DOM"/>
    <property type="match status" value="1"/>
</dbReference>
<sequence>MPVPQFIEPKEIYWFHRCSFLETVGYRLRPKFHPGFVATQPSSKFRFEDELTPVHARRHIMDAERISDGKHVMLKCISKSLHPFEVEIATFFGSPPLVDSPRNHVIPVLEVLQDPGDADRQILVMPRLMEFDRPIFDTVGEVIDCFRQIFEGIQFMHENFVAHRDCGLLNFVLDPEKLFPHGTHPINVWATPTNDALAYHTHRTACWPRYYIIDFGLSRRYDPANGPPLEDVIRGADKSPPEHRGTSCNPFPTDIYFLGNMLREDFLQSHFTGLVSNHAPLRFLKPLINDMIQTDPALRPTIGEVIQRFDARCARLSRWHLRRPGQAHDLSGWIDNRLRQIKNSFNGVPPLPARSPTRPFTQLDDTMRSFYTKTPGHWRTRDSR</sequence>
<dbReference type="InterPro" id="IPR000719">
    <property type="entry name" value="Prot_kinase_dom"/>
</dbReference>
<evidence type="ECO:0000259" key="2">
    <source>
        <dbReference type="PROSITE" id="PS50011"/>
    </source>
</evidence>
<feature type="region of interest" description="Disordered" evidence="1">
    <location>
        <begin position="345"/>
        <end position="366"/>
    </location>
</feature>
<dbReference type="EMBL" id="JARKIE010000283">
    <property type="protein sequence ID" value="KAJ7658076.1"/>
    <property type="molecule type" value="Genomic_DNA"/>
</dbReference>
<dbReference type="GO" id="GO:0004672">
    <property type="term" value="F:protein kinase activity"/>
    <property type="evidence" value="ECO:0007669"/>
    <property type="project" value="InterPro"/>
</dbReference>